<reference evidence="2" key="1">
    <citation type="submission" date="2009-01" db="EMBL/GenBank/DDBJ databases">
        <title>Complete sequence of chromosome Cyanothece sp. PCC 7425.</title>
        <authorList>
            <consortium name="US DOE Joint Genome Institute"/>
            <person name="Lucas S."/>
            <person name="Copeland A."/>
            <person name="Lapidus A."/>
            <person name="Glavina del Rio T."/>
            <person name="Dalin E."/>
            <person name="Tice H."/>
            <person name="Bruce D."/>
            <person name="Goodwin L."/>
            <person name="Pitluck S."/>
            <person name="Sims D."/>
            <person name="Meineke L."/>
            <person name="Brettin T."/>
            <person name="Detter J.C."/>
            <person name="Han C."/>
            <person name="Larimer F."/>
            <person name="Land M."/>
            <person name="Hauser L."/>
            <person name="Kyrpides N."/>
            <person name="Ovchinnikova G."/>
            <person name="Liberton M."/>
            <person name="Stoeckel J."/>
            <person name="Banerjee A."/>
            <person name="Singh A."/>
            <person name="Page L."/>
            <person name="Sato H."/>
            <person name="Zhao L."/>
            <person name="Sherman L."/>
            <person name="Pakrasi H."/>
            <person name="Richardson P."/>
        </authorList>
    </citation>
    <scope>NUCLEOTIDE SEQUENCE</scope>
    <source>
        <strain evidence="2">PCC 7425</strain>
    </source>
</reference>
<dbReference type="eggNOG" id="COG0631">
    <property type="taxonomic scope" value="Bacteria"/>
</dbReference>
<dbReference type="InterPro" id="IPR001932">
    <property type="entry name" value="PPM-type_phosphatase-like_dom"/>
</dbReference>
<evidence type="ECO:0000313" key="2">
    <source>
        <dbReference type="EMBL" id="ACL44470.1"/>
    </source>
</evidence>
<feature type="domain" description="PPM-type phosphatase" evidence="1">
    <location>
        <begin position="12"/>
        <end position="236"/>
    </location>
</feature>
<evidence type="ECO:0000259" key="1">
    <source>
        <dbReference type="Pfam" id="PF13672"/>
    </source>
</evidence>
<dbReference type="KEGG" id="cyn:Cyan7425_2108"/>
<dbReference type="AlphaFoldDB" id="B8HUC5"/>
<dbReference type="InterPro" id="IPR036457">
    <property type="entry name" value="PPM-type-like_dom_sf"/>
</dbReference>
<dbReference type="HOGENOM" id="CLU_066842_1_1_3"/>
<name>B8HUC5_CYAP4</name>
<dbReference type="OrthoDB" id="9805674at2"/>
<gene>
    <name evidence="2" type="ordered locus">Cyan7425_2108</name>
</gene>
<protein>
    <submittedName>
        <fullName evidence="2">Serine/threonine phosphoprotein phosphatase</fullName>
    </submittedName>
</protein>
<dbReference type="EMBL" id="CP001344">
    <property type="protein sequence ID" value="ACL44470.1"/>
    <property type="molecule type" value="Genomic_DNA"/>
</dbReference>
<dbReference type="Gene3D" id="3.60.40.10">
    <property type="entry name" value="PPM-type phosphatase domain"/>
    <property type="match status" value="1"/>
</dbReference>
<accession>B8HUC5</accession>
<organism evidence="2">
    <name type="scientific">Cyanothece sp. (strain PCC 7425 / ATCC 29141)</name>
    <dbReference type="NCBI Taxonomy" id="395961"/>
    <lineage>
        <taxon>Bacteria</taxon>
        <taxon>Bacillati</taxon>
        <taxon>Cyanobacteriota</taxon>
        <taxon>Cyanophyceae</taxon>
        <taxon>Gomontiellales</taxon>
        <taxon>Cyanothecaceae</taxon>
        <taxon>Cyanothece</taxon>
    </lineage>
</organism>
<dbReference type="STRING" id="395961.Cyan7425_2108"/>
<sequence>MNQWRYVQAYSTGTSHYANNLPCQDRTVSKTIVDGSGQEIFLAAVADGAGSAYRSEYGAEIATKLILSKIEDYFRQGEVLANLSREIVGNWIEQISDQICELANDEGLGLREYACTLLAAVVKPTDGVFFQIGDGAIVIGTDEDYFPVFWPVTGEYVNSTYFITDKISLKELQFKSINNQLIEDIALMSDGLQGLALQFATKTAHSPFFKPMFARLAEESNPGLSEVLNASLKNFLDSERVCNRTDDDKSLILSTCRCNLLSQPKSKEELNSNEAL</sequence>
<dbReference type="SUPFAM" id="SSF81606">
    <property type="entry name" value="PP2C-like"/>
    <property type="match status" value="1"/>
</dbReference>
<dbReference type="Pfam" id="PF13672">
    <property type="entry name" value="PP2C_2"/>
    <property type="match status" value="1"/>
</dbReference>
<proteinExistence type="predicted"/>